<dbReference type="Proteomes" id="UP000800981">
    <property type="component" value="Unassembled WGS sequence"/>
</dbReference>
<keyword evidence="2" id="KW-1185">Reference proteome</keyword>
<protein>
    <submittedName>
        <fullName evidence="1">TIGR03086 family protein</fullName>
    </submittedName>
</protein>
<gene>
    <name evidence="1" type="ORF">G9H71_05905</name>
</gene>
<name>A0ABX0GS44_9ACTN</name>
<evidence type="ECO:0000313" key="1">
    <source>
        <dbReference type="EMBL" id="NHC13313.1"/>
    </source>
</evidence>
<sequence>MIPEAEAFVQADQAAVGLVAQILAAEWELLLPPVFDMPGADRPTPLRQVVSRLAYDDAWVPDMLAGRTMEEVGRDAYAGDLLGDDPAAALARIAAAAQRAAGQVTDRDAAVHCSYGDAPVWDYFWQLVVARTLAAHDTALLLGRPSPLTEELARRAWEGVQPMAEVWRGIGVFRDPVAVDDDAGWVERYLALTGRAAGAAVSPRAAGSAG</sequence>
<comment type="caution">
    <text evidence="1">The sequence shown here is derived from an EMBL/GenBank/DDBJ whole genome shotgun (WGS) entry which is preliminary data.</text>
</comment>
<dbReference type="EMBL" id="JAANNP010000002">
    <property type="protein sequence ID" value="NHC13313.1"/>
    <property type="molecule type" value="Genomic_DNA"/>
</dbReference>
<reference evidence="1 2" key="1">
    <citation type="submission" date="2020-03" db="EMBL/GenBank/DDBJ databases">
        <title>Two novel Motilibacter sp.</title>
        <authorList>
            <person name="Liu S."/>
        </authorList>
    </citation>
    <scope>NUCLEOTIDE SEQUENCE [LARGE SCALE GENOMIC DNA]</scope>
    <source>
        <strain evidence="1 2">E257</strain>
    </source>
</reference>
<evidence type="ECO:0000313" key="2">
    <source>
        <dbReference type="Proteomes" id="UP000800981"/>
    </source>
</evidence>
<proteinExistence type="predicted"/>
<dbReference type="RefSeq" id="WP_166279534.1">
    <property type="nucleotide sequence ID" value="NZ_JAANNP010000002.1"/>
</dbReference>
<accession>A0ABX0GS44</accession>
<organism evidence="1 2">
    <name type="scientific">Motilibacter deserti</name>
    <dbReference type="NCBI Taxonomy" id="2714956"/>
    <lineage>
        <taxon>Bacteria</taxon>
        <taxon>Bacillati</taxon>
        <taxon>Actinomycetota</taxon>
        <taxon>Actinomycetes</taxon>
        <taxon>Motilibacterales</taxon>
        <taxon>Motilibacteraceae</taxon>
        <taxon>Motilibacter</taxon>
    </lineage>
</organism>